<organism evidence="17 18">
    <name type="scientific">Halodesulfovibrio aestuarii</name>
    <dbReference type="NCBI Taxonomy" id="126333"/>
    <lineage>
        <taxon>Bacteria</taxon>
        <taxon>Pseudomonadati</taxon>
        <taxon>Thermodesulfobacteriota</taxon>
        <taxon>Desulfovibrionia</taxon>
        <taxon>Desulfovibrionales</taxon>
        <taxon>Desulfovibrionaceae</taxon>
        <taxon>Halodesulfovibrio</taxon>
    </lineage>
</organism>
<dbReference type="Gene3D" id="3.30.450.20">
    <property type="entry name" value="PAS domain"/>
    <property type="match status" value="2"/>
</dbReference>
<dbReference type="RefSeq" id="WP_020002004.1">
    <property type="nucleotide sequence ID" value="NZ_CP192219.1"/>
</dbReference>
<reference evidence="17 18" key="1">
    <citation type="submission" date="2016-11" db="EMBL/GenBank/DDBJ databases">
        <authorList>
            <person name="Varghese N."/>
            <person name="Submissions S."/>
        </authorList>
    </citation>
    <scope>NUCLEOTIDE SEQUENCE [LARGE SCALE GENOMIC DNA]</scope>
    <source>
        <strain evidence="17 18">DSM 17919</strain>
    </source>
</reference>
<dbReference type="GO" id="GO:0016020">
    <property type="term" value="C:membrane"/>
    <property type="evidence" value="ECO:0007669"/>
    <property type="project" value="UniProtKB-SubCell"/>
</dbReference>
<evidence type="ECO:0000256" key="10">
    <source>
        <dbReference type="SAM" id="Coils"/>
    </source>
</evidence>
<keyword evidence="10" id="KW-0175">Coiled coil</keyword>
<evidence type="ECO:0000256" key="2">
    <source>
        <dbReference type="ARBA" id="ARBA00004370"/>
    </source>
</evidence>
<dbReference type="InterPro" id="IPR035965">
    <property type="entry name" value="PAS-like_dom_sf"/>
</dbReference>
<dbReference type="PROSITE" id="PS50109">
    <property type="entry name" value="HIS_KIN"/>
    <property type="match status" value="1"/>
</dbReference>
<dbReference type="InterPro" id="IPR013656">
    <property type="entry name" value="PAS_4"/>
</dbReference>
<comment type="caution">
    <text evidence="17">The sequence shown here is derived from an EMBL/GenBank/DDBJ whole genome shotgun (WGS) entry which is preliminary data.</text>
</comment>
<dbReference type="InterPro" id="IPR036890">
    <property type="entry name" value="HATPase_C_sf"/>
</dbReference>
<dbReference type="PANTHER" id="PTHR43065:SF10">
    <property type="entry name" value="PEROXIDE STRESS-ACTIVATED HISTIDINE KINASE MAK3"/>
    <property type="match status" value="1"/>
</dbReference>
<dbReference type="Gene3D" id="1.10.287.130">
    <property type="match status" value="1"/>
</dbReference>
<keyword evidence="11" id="KW-0472">Membrane</keyword>
<evidence type="ECO:0000259" key="13">
    <source>
        <dbReference type="PROSITE" id="PS50112"/>
    </source>
</evidence>
<dbReference type="CDD" id="cd00082">
    <property type="entry name" value="HisKA"/>
    <property type="match status" value="1"/>
</dbReference>
<sequence length="754" mass="84009">MAFWLSRFRNSLAVKVLLLIAVVLTLCLGLHSWGTMHFLSKHTASKLSIEADRLSKTILLSARYAMMANARSEINQIVSDIAKHPDIASVRIYDKQGVIRFSNYQDEVGTQVSMDTPSCSVCHITEPPKVTLTLQERTRTFSVDDSILLGTITPIMNETSCSKASCHAHNAGNTVLGELELTLHTNQAVLGLAAVQRKLLALTVIIYVLAVSLLVFGLRRYITSPIKKVIHSTKRISEGKPSELEAILCTGELGHLVDSVMAMEQSIAKKQDELDRKRKEYQDLFEQVPCSITVQDANMRILKYNKEFAERFSPKPGAFCYEAYKGLTDKCPNCPLDKTFQTGRPYCSEESRTNPDGSKAHWLVHVTPVFDDKGEVVAAMEMGIDISGRKRVEERLLTSEAKYHAIFNHIPNAVFVLDVEDYTIIDCNGMAERSYGYESGEMYNTSFISLFPEEEQEKARSYVKAFTALNRVRQKRKDATTFYVDFRLSPAVYNDRNVLLVSATDVTDRLETEQKLIQTGKMATLGEMATGVAHELNQPLTVIKAASGFMIRKISRSQPIEPDILKTMAEEIDSHVDRASQIIDHMRAFGRQSDLVLERVNLNSVIESSVGMFISQLTLRGITVDKKFKENLPEILGVANRLEQVFINLLLNARDAIEEAEAEGKSEDKIISLRTYSTPRAVVAVVEDTGTGVPPGLADKIFEPFFTTKKVGKGTGLGLSITYGLIKDFGGTIRVKNKKEGGARFTLMFPRSSS</sequence>
<feature type="domain" description="PAC" evidence="14">
    <location>
        <begin position="346"/>
        <end position="398"/>
    </location>
</feature>
<keyword evidence="9" id="KW-0902">Two-component regulatory system</keyword>
<evidence type="ECO:0000313" key="17">
    <source>
        <dbReference type="EMBL" id="SHI75595.1"/>
    </source>
</evidence>
<evidence type="ECO:0000259" key="12">
    <source>
        <dbReference type="PROSITE" id="PS50109"/>
    </source>
</evidence>
<dbReference type="Proteomes" id="UP000184001">
    <property type="component" value="Unassembled WGS sequence"/>
</dbReference>
<evidence type="ECO:0000259" key="14">
    <source>
        <dbReference type="PROSITE" id="PS50113"/>
    </source>
</evidence>
<dbReference type="GO" id="GO:0000155">
    <property type="term" value="F:phosphorelay sensor kinase activity"/>
    <property type="evidence" value="ECO:0007669"/>
    <property type="project" value="InterPro"/>
</dbReference>
<dbReference type="Pfam" id="PF13426">
    <property type="entry name" value="PAS_9"/>
    <property type="match status" value="1"/>
</dbReference>
<dbReference type="CDD" id="cd00130">
    <property type="entry name" value="PAS"/>
    <property type="match status" value="1"/>
</dbReference>
<feature type="transmembrane region" description="Helical" evidence="11">
    <location>
        <begin position="199"/>
        <end position="218"/>
    </location>
</feature>
<dbReference type="SMART" id="SM00387">
    <property type="entry name" value="HATPase_c"/>
    <property type="match status" value="1"/>
</dbReference>
<dbReference type="Proteomes" id="UP001568358">
    <property type="component" value="Unassembled WGS sequence"/>
</dbReference>
<evidence type="ECO:0000256" key="3">
    <source>
        <dbReference type="ARBA" id="ARBA00012438"/>
    </source>
</evidence>
<feature type="domain" description="Histidine kinase" evidence="12">
    <location>
        <begin position="531"/>
        <end position="753"/>
    </location>
</feature>
<evidence type="ECO:0000256" key="11">
    <source>
        <dbReference type="SAM" id="Phobius"/>
    </source>
</evidence>
<evidence type="ECO:0000259" key="15">
    <source>
        <dbReference type="PROSITE" id="PS50885"/>
    </source>
</evidence>
<evidence type="ECO:0000256" key="6">
    <source>
        <dbReference type="ARBA" id="ARBA00022741"/>
    </source>
</evidence>
<dbReference type="SUPFAM" id="SSF55874">
    <property type="entry name" value="ATPase domain of HSP90 chaperone/DNA topoisomerase II/histidine kinase"/>
    <property type="match status" value="1"/>
</dbReference>
<dbReference type="InterPro" id="IPR003594">
    <property type="entry name" value="HATPase_dom"/>
</dbReference>
<dbReference type="PROSITE" id="PS50112">
    <property type="entry name" value="PAS"/>
    <property type="match status" value="1"/>
</dbReference>
<keyword evidence="4" id="KW-0597">Phosphoprotein</keyword>
<comment type="subcellular location">
    <subcellularLocation>
        <location evidence="2">Membrane</location>
    </subcellularLocation>
</comment>
<evidence type="ECO:0000256" key="9">
    <source>
        <dbReference type="ARBA" id="ARBA00023012"/>
    </source>
</evidence>
<feature type="coiled-coil region" evidence="10">
    <location>
        <begin position="260"/>
        <end position="287"/>
    </location>
</feature>
<comment type="catalytic activity">
    <reaction evidence="1">
        <text>ATP + protein L-histidine = ADP + protein N-phospho-L-histidine.</text>
        <dbReference type="EC" id="2.7.13.3"/>
    </reaction>
</comment>
<evidence type="ECO:0000256" key="4">
    <source>
        <dbReference type="ARBA" id="ARBA00022553"/>
    </source>
</evidence>
<keyword evidence="5" id="KW-0808">Transferase</keyword>
<evidence type="ECO:0000256" key="7">
    <source>
        <dbReference type="ARBA" id="ARBA00022777"/>
    </source>
</evidence>
<dbReference type="InterPro" id="IPR005467">
    <property type="entry name" value="His_kinase_dom"/>
</dbReference>
<proteinExistence type="predicted"/>
<evidence type="ECO:0000256" key="8">
    <source>
        <dbReference type="ARBA" id="ARBA00022840"/>
    </source>
</evidence>
<dbReference type="SMART" id="SM00388">
    <property type="entry name" value="HisKA"/>
    <property type="match status" value="1"/>
</dbReference>
<feature type="domain" description="HAMP" evidence="15">
    <location>
        <begin position="220"/>
        <end position="272"/>
    </location>
</feature>
<keyword evidence="19" id="KW-1185">Reference proteome</keyword>
<dbReference type="Gene3D" id="3.30.450.290">
    <property type="match status" value="1"/>
</dbReference>
<dbReference type="PRINTS" id="PR00344">
    <property type="entry name" value="BCTRLSENSOR"/>
</dbReference>
<evidence type="ECO:0000313" key="16">
    <source>
        <dbReference type="EMBL" id="MEZ6853053.1"/>
    </source>
</evidence>
<dbReference type="InterPro" id="IPR036097">
    <property type="entry name" value="HisK_dim/P_sf"/>
</dbReference>
<reference evidence="16 19" key="2">
    <citation type="submission" date="2024-07" db="EMBL/GenBank/DDBJ databases">
        <title>Active virus-host system and metabolic interactions in a Lokiarchaeon culture.</title>
        <authorList>
            <person name="Ponce Toledo R.I."/>
            <person name="Rodrigues Oliveira T."/>
            <person name="Schleper C."/>
        </authorList>
    </citation>
    <scope>NUCLEOTIDE SEQUENCE [LARGE SCALE GENOMIC DNA]</scope>
    <source>
        <strain evidence="16 19">B35</strain>
    </source>
</reference>
<dbReference type="InterPro" id="IPR003661">
    <property type="entry name" value="HisK_dim/P_dom"/>
</dbReference>
<evidence type="ECO:0000313" key="18">
    <source>
        <dbReference type="Proteomes" id="UP000184001"/>
    </source>
</evidence>
<accession>A0A8G2F8D1</accession>
<keyword evidence="7 17" id="KW-0418">Kinase</keyword>
<dbReference type="Pfam" id="PF00512">
    <property type="entry name" value="HisKA"/>
    <property type="match status" value="1"/>
</dbReference>
<dbReference type="EMBL" id="FQZR01000002">
    <property type="protein sequence ID" value="SHI75595.1"/>
    <property type="molecule type" value="Genomic_DNA"/>
</dbReference>
<dbReference type="Pfam" id="PF08448">
    <property type="entry name" value="PAS_4"/>
    <property type="match status" value="1"/>
</dbReference>
<dbReference type="Gene3D" id="3.30.565.10">
    <property type="entry name" value="Histidine kinase-like ATPase, C-terminal domain"/>
    <property type="match status" value="1"/>
</dbReference>
<dbReference type="EC" id="2.7.13.3" evidence="3"/>
<dbReference type="InterPro" id="IPR004358">
    <property type="entry name" value="Sig_transdc_His_kin-like_C"/>
</dbReference>
<dbReference type="PROSITE" id="PS50885">
    <property type="entry name" value="HAMP"/>
    <property type="match status" value="1"/>
</dbReference>
<dbReference type="GO" id="GO:0005524">
    <property type="term" value="F:ATP binding"/>
    <property type="evidence" value="ECO:0007669"/>
    <property type="project" value="UniProtKB-KW"/>
</dbReference>
<keyword evidence="8" id="KW-0067">ATP-binding</keyword>
<dbReference type="PROSITE" id="PS50113">
    <property type="entry name" value="PAC"/>
    <property type="match status" value="1"/>
</dbReference>
<keyword evidence="6" id="KW-0547">Nucleotide-binding</keyword>
<dbReference type="InterPro" id="IPR000014">
    <property type="entry name" value="PAS"/>
</dbReference>
<dbReference type="SUPFAM" id="SSF55785">
    <property type="entry name" value="PYP-like sensor domain (PAS domain)"/>
    <property type="match status" value="2"/>
</dbReference>
<evidence type="ECO:0000313" key="19">
    <source>
        <dbReference type="Proteomes" id="UP001568358"/>
    </source>
</evidence>
<dbReference type="PANTHER" id="PTHR43065">
    <property type="entry name" value="SENSOR HISTIDINE KINASE"/>
    <property type="match status" value="1"/>
</dbReference>
<dbReference type="InterPro" id="IPR000700">
    <property type="entry name" value="PAS-assoc_C"/>
</dbReference>
<keyword evidence="11" id="KW-1133">Transmembrane helix</keyword>
<dbReference type="InterPro" id="IPR003660">
    <property type="entry name" value="HAMP_dom"/>
</dbReference>
<dbReference type="EMBL" id="JBFSOO010000003">
    <property type="protein sequence ID" value="MEZ6853053.1"/>
    <property type="molecule type" value="Genomic_DNA"/>
</dbReference>
<evidence type="ECO:0000256" key="5">
    <source>
        <dbReference type="ARBA" id="ARBA00022679"/>
    </source>
</evidence>
<dbReference type="SMART" id="SM00091">
    <property type="entry name" value="PAS"/>
    <property type="match status" value="1"/>
</dbReference>
<name>A0A8G2F8D1_9BACT</name>
<dbReference type="NCBIfam" id="TIGR00229">
    <property type="entry name" value="sensory_box"/>
    <property type="match status" value="2"/>
</dbReference>
<gene>
    <name evidence="16" type="ORF">AB2Z07_05830</name>
    <name evidence="17" type="ORF">SAMN05660830_00884</name>
</gene>
<dbReference type="SUPFAM" id="SSF47384">
    <property type="entry name" value="Homodimeric domain of signal transducing histidine kinase"/>
    <property type="match status" value="1"/>
</dbReference>
<feature type="domain" description="PAS" evidence="13">
    <location>
        <begin position="399"/>
        <end position="476"/>
    </location>
</feature>
<protein>
    <recommendedName>
        <fullName evidence="3">histidine kinase</fullName>
        <ecNumber evidence="3">2.7.13.3</ecNumber>
    </recommendedName>
</protein>
<dbReference type="Pfam" id="PF02518">
    <property type="entry name" value="HATPase_c"/>
    <property type="match status" value="1"/>
</dbReference>
<dbReference type="AlphaFoldDB" id="A0A8G2F8D1"/>
<keyword evidence="11" id="KW-0812">Transmembrane</keyword>
<evidence type="ECO:0000256" key="1">
    <source>
        <dbReference type="ARBA" id="ARBA00000085"/>
    </source>
</evidence>
<dbReference type="Gene3D" id="6.10.340.10">
    <property type="match status" value="1"/>
</dbReference>